<evidence type="ECO:0000256" key="9">
    <source>
        <dbReference type="ARBA" id="ARBA00022840"/>
    </source>
</evidence>
<keyword evidence="6" id="KW-0819">tRNA processing</keyword>
<dbReference type="PROSITE" id="PS51163">
    <property type="entry name" value="YRDC"/>
    <property type="match status" value="1"/>
</dbReference>
<dbReference type="RefSeq" id="WP_060566914.1">
    <property type="nucleotide sequence ID" value="NZ_CP040006.1"/>
</dbReference>
<dbReference type="InterPro" id="IPR017945">
    <property type="entry name" value="DHBP_synth_RibB-like_a/b_dom"/>
</dbReference>
<dbReference type="EC" id="2.7.7.87" evidence="3"/>
<dbReference type="InterPro" id="IPR050156">
    <property type="entry name" value="TC-AMP_synthase_SUA5"/>
</dbReference>
<name>A0A0V8RSS7_9ACTO</name>
<dbReference type="PANTHER" id="PTHR17490">
    <property type="entry name" value="SUA5"/>
    <property type="match status" value="1"/>
</dbReference>
<dbReference type="Gene3D" id="3.90.870.10">
    <property type="entry name" value="DHBP synthase"/>
    <property type="match status" value="1"/>
</dbReference>
<dbReference type="SUPFAM" id="SSF55821">
    <property type="entry name" value="YrdC/RibB"/>
    <property type="match status" value="1"/>
</dbReference>
<evidence type="ECO:0000256" key="3">
    <source>
        <dbReference type="ARBA" id="ARBA00012584"/>
    </source>
</evidence>
<keyword evidence="8" id="KW-0547">Nucleotide-binding</keyword>
<dbReference type="GO" id="GO:0061710">
    <property type="term" value="F:L-threonylcarbamoyladenylate synthase"/>
    <property type="evidence" value="ECO:0007669"/>
    <property type="project" value="UniProtKB-EC"/>
</dbReference>
<dbReference type="AlphaFoldDB" id="A0A0V8RSS7"/>
<evidence type="ECO:0000313" key="13">
    <source>
        <dbReference type="EMBL" id="KSW11127.1"/>
    </source>
</evidence>
<evidence type="ECO:0000256" key="2">
    <source>
        <dbReference type="ARBA" id="ARBA00007663"/>
    </source>
</evidence>
<dbReference type="NCBIfam" id="TIGR00057">
    <property type="entry name" value="L-threonylcarbamoyladenylate synthase"/>
    <property type="match status" value="1"/>
</dbReference>
<evidence type="ECO:0000256" key="6">
    <source>
        <dbReference type="ARBA" id="ARBA00022694"/>
    </source>
</evidence>
<gene>
    <name evidence="13" type="ORF">APY09_06605</name>
</gene>
<organism evidence="13 14">
    <name type="scientific">Schaalia odontolytica</name>
    <dbReference type="NCBI Taxonomy" id="1660"/>
    <lineage>
        <taxon>Bacteria</taxon>
        <taxon>Bacillati</taxon>
        <taxon>Actinomycetota</taxon>
        <taxon>Actinomycetes</taxon>
        <taxon>Actinomycetales</taxon>
        <taxon>Actinomycetaceae</taxon>
        <taxon>Schaalia</taxon>
    </lineage>
</organism>
<dbReference type="GO" id="GO:0008033">
    <property type="term" value="P:tRNA processing"/>
    <property type="evidence" value="ECO:0007669"/>
    <property type="project" value="UniProtKB-KW"/>
</dbReference>
<accession>A0A0V8RSS7</accession>
<dbReference type="OrthoDB" id="9814580at2"/>
<reference evidence="13 14" key="1">
    <citation type="submission" date="2015-10" db="EMBL/GenBank/DDBJ databases">
        <title>Draft Genome of Actinomyces odontolyticus subsp. actinosynbacter strain XH001.</title>
        <authorList>
            <person name="Mclean J.S."/>
            <person name="He X."/>
        </authorList>
    </citation>
    <scope>NUCLEOTIDE SEQUENCE [LARGE SCALE GENOMIC DNA]</scope>
    <source>
        <strain evidence="13 14">XH001</strain>
    </source>
</reference>
<evidence type="ECO:0000259" key="12">
    <source>
        <dbReference type="PROSITE" id="PS51163"/>
    </source>
</evidence>
<keyword evidence="5" id="KW-0808">Transferase</keyword>
<sequence length="224" mass="23023">MNTMSTETILSAVPSLSEDDLARAQRELRDGHLLVVPTDTVYGIGADAANAEAVAAVLSAKGRGRQMPPPVLVASVDAIDSLCVDVPEAARALARAFWPGGLTLILRARPDLGWDLGETGGTIGVRMPNQTALLRLLHDFGPMAVTSANLTGQPPATSVEQAVGYFGTRVSAYLDGGPTQGSTASSIVDFAHETPRALRLGTISLDDLSAAAGVPIAPVEGAAS</sequence>
<comment type="subcellular location">
    <subcellularLocation>
        <location evidence="1">Cytoplasm</location>
    </subcellularLocation>
</comment>
<evidence type="ECO:0000256" key="10">
    <source>
        <dbReference type="ARBA" id="ARBA00029774"/>
    </source>
</evidence>
<keyword evidence="4" id="KW-0963">Cytoplasm</keyword>
<keyword evidence="7" id="KW-0548">Nucleotidyltransferase</keyword>
<dbReference type="GO" id="GO:0005524">
    <property type="term" value="F:ATP binding"/>
    <property type="evidence" value="ECO:0007669"/>
    <property type="project" value="UniProtKB-KW"/>
</dbReference>
<evidence type="ECO:0000256" key="4">
    <source>
        <dbReference type="ARBA" id="ARBA00022490"/>
    </source>
</evidence>
<dbReference type="PANTHER" id="PTHR17490:SF16">
    <property type="entry name" value="THREONYLCARBAMOYL-AMP SYNTHASE"/>
    <property type="match status" value="1"/>
</dbReference>
<evidence type="ECO:0000256" key="8">
    <source>
        <dbReference type="ARBA" id="ARBA00022741"/>
    </source>
</evidence>
<comment type="catalytic activity">
    <reaction evidence="11">
        <text>L-threonine + hydrogencarbonate + ATP = L-threonylcarbamoyladenylate + diphosphate + H2O</text>
        <dbReference type="Rhea" id="RHEA:36407"/>
        <dbReference type="ChEBI" id="CHEBI:15377"/>
        <dbReference type="ChEBI" id="CHEBI:17544"/>
        <dbReference type="ChEBI" id="CHEBI:30616"/>
        <dbReference type="ChEBI" id="CHEBI:33019"/>
        <dbReference type="ChEBI" id="CHEBI:57926"/>
        <dbReference type="ChEBI" id="CHEBI:73682"/>
        <dbReference type="EC" id="2.7.7.87"/>
    </reaction>
</comment>
<evidence type="ECO:0000256" key="11">
    <source>
        <dbReference type="ARBA" id="ARBA00048366"/>
    </source>
</evidence>
<comment type="similarity">
    <text evidence="2">Belongs to the SUA5 family.</text>
</comment>
<evidence type="ECO:0000256" key="1">
    <source>
        <dbReference type="ARBA" id="ARBA00004496"/>
    </source>
</evidence>
<dbReference type="Proteomes" id="UP000054686">
    <property type="component" value="Unassembled WGS sequence"/>
</dbReference>
<dbReference type="GO" id="GO:0003725">
    <property type="term" value="F:double-stranded RNA binding"/>
    <property type="evidence" value="ECO:0007669"/>
    <property type="project" value="InterPro"/>
</dbReference>
<dbReference type="GO" id="GO:0005737">
    <property type="term" value="C:cytoplasm"/>
    <property type="evidence" value="ECO:0007669"/>
    <property type="project" value="UniProtKB-SubCell"/>
</dbReference>
<dbReference type="InterPro" id="IPR006070">
    <property type="entry name" value="Sua5-like_dom"/>
</dbReference>
<evidence type="ECO:0000256" key="5">
    <source>
        <dbReference type="ARBA" id="ARBA00022679"/>
    </source>
</evidence>
<feature type="domain" description="YrdC-like" evidence="12">
    <location>
        <begin position="18"/>
        <end position="203"/>
    </location>
</feature>
<dbReference type="GO" id="GO:0006450">
    <property type="term" value="P:regulation of translational fidelity"/>
    <property type="evidence" value="ECO:0007669"/>
    <property type="project" value="TreeGrafter"/>
</dbReference>
<dbReference type="Pfam" id="PF01300">
    <property type="entry name" value="Sua5_yciO_yrdC"/>
    <property type="match status" value="1"/>
</dbReference>
<dbReference type="EMBL" id="LLVT01000002">
    <property type="protein sequence ID" value="KSW11127.1"/>
    <property type="molecule type" value="Genomic_DNA"/>
</dbReference>
<evidence type="ECO:0000256" key="7">
    <source>
        <dbReference type="ARBA" id="ARBA00022695"/>
    </source>
</evidence>
<protein>
    <recommendedName>
        <fullName evidence="10">L-threonylcarbamoyladenylate synthase</fullName>
        <ecNumber evidence="3">2.7.7.87</ecNumber>
    </recommendedName>
    <alternativeName>
        <fullName evidence="10">L-threonylcarbamoyladenylate synthase</fullName>
    </alternativeName>
</protein>
<comment type="caution">
    <text evidence="13">The sequence shown here is derived from an EMBL/GenBank/DDBJ whole genome shotgun (WGS) entry which is preliminary data.</text>
</comment>
<evidence type="ECO:0000313" key="14">
    <source>
        <dbReference type="Proteomes" id="UP000054686"/>
    </source>
</evidence>
<dbReference type="GO" id="GO:0000049">
    <property type="term" value="F:tRNA binding"/>
    <property type="evidence" value="ECO:0007669"/>
    <property type="project" value="TreeGrafter"/>
</dbReference>
<keyword evidence="9" id="KW-0067">ATP-binding</keyword>
<proteinExistence type="inferred from homology"/>